<dbReference type="SUPFAM" id="SSF51735">
    <property type="entry name" value="NAD(P)-binding Rossmann-fold domains"/>
    <property type="match status" value="1"/>
</dbReference>
<dbReference type="Pfam" id="PF01658">
    <property type="entry name" value="Inos-1-P_synth"/>
    <property type="match status" value="1"/>
</dbReference>
<sequence>MPDKFSAPPPLAVLCVGLGAVTTTLIAGVEAIKRSLGRPVGSLTQMEQVGLGKTQTLAEALALTPLSQLVFGAWDIRPDNAFVAATTAKVLDPGLLNALKPTLEAIYPLPGVFDPNWLPAMEATHIKGERGHRAKAEALRRDIRGFLSTHGCERGVLIWCASTEVHHELASCHLDLPAFERALDTDDPALSPTQLYAWAAIKEGLPFVNGSPNSALELPALRTLATKERVPVAGSDFKTGQTMVKTALAPMLRQRLLGVNGWFSTNILGNRDGEVLRHVGALANKARTKIGVLSGILDGNEYPELYGELEHQVHINYYPPRGDAKESWDNVDLFGWLGYPMQIKVDFQCRDSILAAPVALDTVLFLDMAKQQGWSGIQDWLGFYFKAPEICNGRLPVHALADQYRILWKTLTLLMQE</sequence>
<reference evidence="3" key="1">
    <citation type="submission" date="2019-02" db="EMBL/GenBank/DDBJ databases">
        <authorList>
            <person name="Gruber-Vodicka R. H."/>
            <person name="Seah K. B. B."/>
        </authorList>
    </citation>
    <scope>NUCLEOTIDE SEQUENCE</scope>
    <source>
        <strain evidence="4">BECK_BZ106</strain>
        <strain evidence="3">BECK_BZ15</strain>
    </source>
</reference>
<feature type="domain" description="Myo-inositol-1-phosphate synthase GAPDH-like" evidence="2">
    <location>
        <begin position="240"/>
        <end position="352"/>
    </location>
</feature>
<accession>A0A450T5F7</accession>
<dbReference type="SUPFAM" id="SSF55347">
    <property type="entry name" value="Glyceraldehyde-3-phosphate dehydrogenase-like, C-terminal domain"/>
    <property type="match status" value="1"/>
</dbReference>
<evidence type="ECO:0000313" key="3">
    <source>
        <dbReference type="EMBL" id="VFJ61908.1"/>
    </source>
</evidence>
<dbReference type="PIRSF" id="PIRSF015578">
    <property type="entry name" value="Myoinos-ppht_syn"/>
    <property type="match status" value="1"/>
</dbReference>
<dbReference type="Gene3D" id="3.30.360.10">
    <property type="entry name" value="Dihydrodipicolinate Reductase, domain 2"/>
    <property type="match status" value="1"/>
</dbReference>
<protein>
    <submittedName>
        <fullName evidence="3">Myo-inositol-1-phosphate synthase</fullName>
    </submittedName>
</protein>
<dbReference type="GO" id="GO:0004512">
    <property type="term" value="F:inositol-3-phosphate synthase activity"/>
    <property type="evidence" value="ECO:0007669"/>
    <property type="project" value="InterPro"/>
</dbReference>
<dbReference type="InterPro" id="IPR002587">
    <property type="entry name" value="Myo-inos-1-P_Synthase"/>
</dbReference>
<dbReference type="PANTHER" id="PTHR11510">
    <property type="entry name" value="MYO-INOSITOL-1 PHOSPHATE SYNTHASE"/>
    <property type="match status" value="1"/>
</dbReference>
<dbReference type="InterPro" id="IPR036291">
    <property type="entry name" value="NAD(P)-bd_dom_sf"/>
</dbReference>
<proteinExistence type="inferred from homology"/>
<dbReference type="GO" id="GO:0008654">
    <property type="term" value="P:phospholipid biosynthetic process"/>
    <property type="evidence" value="ECO:0007669"/>
    <property type="project" value="InterPro"/>
</dbReference>
<name>A0A450T5F7_9GAMM</name>
<gene>
    <name evidence="3" type="ORF">BECKFW1821A_GA0114235_111910</name>
    <name evidence="4" type="ORF">BECKFW1821B_GA0114236_111710</name>
</gene>
<evidence type="ECO:0000256" key="1">
    <source>
        <dbReference type="ARBA" id="ARBA00010813"/>
    </source>
</evidence>
<dbReference type="AlphaFoldDB" id="A0A450T5F7"/>
<dbReference type="Gene3D" id="3.40.50.720">
    <property type="entry name" value="NAD(P)-binding Rossmann-like Domain"/>
    <property type="match status" value="1"/>
</dbReference>
<dbReference type="Pfam" id="PF07994">
    <property type="entry name" value="NAD_binding_5"/>
    <property type="match status" value="1"/>
</dbReference>
<dbReference type="InterPro" id="IPR013021">
    <property type="entry name" value="Myo-inos-1-P_Synthase_GAPDH"/>
</dbReference>
<dbReference type="EMBL" id="CAADFD010000117">
    <property type="protein sequence ID" value="VFJ66450.1"/>
    <property type="molecule type" value="Genomic_DNA"/>
</dbReference>
<evidence type="ECO:0000259" key="2">
    <source>
        <dbReference type="Pfam" id="PF01658"/>
    </source>
</evidence>
<organism evidence="3">
    <name type="scientific">Candidatus Kentrum sp. FW</name>
    <dbReference type="NCBI Taxonomy" id="2126338"/>
    <lineage>
        <taxon>Bacteria</taxon>
        <taxon>Pseudomonadati</taxon>
        <taxon>Pseudomonadota</taxon>
        <taxon>Gammaproteobacteria</taxon>
        <taxon>Candidatus Kentrum</taxon>
    </lineage>
</organism>
<comment type="similarity">
    <text evidence="1">Belongs to the myo-inositol 1-phosphate synthase family.</text>
</comment>
<dbReference type="EMBL" id="CAADEW010000119">
    <property type="protein sequence ID" value="VFJ61908.1"/>
    <property type="molecule type" value="Genomic_DNA"/>
</dbReference>
<dbReference type="GO" id="GO:0006021">
    <property type="term" value="P:inositol biosynthetic process"/>
    <property type="evidence" value="ECO:0007669"/>
    <property type="project" value="InterPro"/>
</dbReference>
<evidence type="ECO:0000313" key="4">
    <source>
        <dbReference type="EMBL" id="VFJ66450.1"/>
    </source>
</evidence>